<sequence>MTDKLKPVPTTSTIPATDADRRENTNISPQGYVRPDDAHSDSEYTPEGDQEATPGILPSATDPV</sequence>
<dbReference type="Proteomes" id="UP000006844">
    <property type="component" value="Chromosome"/>
</dbReference>
<keyword evidence="2" id="KW-0238">DNA-binding</keyword>
<dbReference type="GO" id="GO:0003677">
    <property type="term" value="F:DNA binding"/>
    <property type="evidence" value="ECO:0007669"/>
    <property type="project" value="UniProtKB-KW"/>
</dbReference>
<dbReference type="HOGENOM" id="CLU_2866309_0_0_0"/>
<dbReference type="KEGG" id="tsa:AciPR4_3280"/>
<accession>E8V853</accession>
<dbReference type="STRING" id="401053.AciPR4_3280"/>
<protein>
    <submittedName>
        <fullName evidence="2">DNA-binding protein-like protein</fullName>
    </submittedName>
</protein>
<evidence type="ECO:0000313" key="2">
    <source>
        <dbReference type="EMBL" id="ADV84035.1"/>
    </source>
</evidence>
<gene>
    <name evidence="2" type="ordered locus">AciPR4_3280</name>
</gene>
<dbReference type="RefSeq" id="WP_013569766.1">
    <property type="nucleotide sequence ID" value="NC_014963.1"/>
</dbReference>
<reference evidence="2 3" key="1">
    <citation type="journal article" date="2012" name="Stand. Genomic Sci.">
        <title>Complete genome sequence of Terriglobus saanensis type strain SP1PR4(T), an Acidobacteria from tundra soil.</title>
        <authorList>
            <person name="Rawat S.R."/>
            <person name="Mannisto M.K."/>
            <person name="Starovoytov V."/>
            <person name="Goodwin L."/>
            <person name="Nolan M."/>
            <person name="Hauser L."/>
            <person name="Land M."/>
            <person name="Davenport K.W."/>
            <person name="Woyke T."/>
            <person name="Haggblom M.M."/>
        </authorList>
    </citation>
    <scope>NUCLEOTIDE SEQUENCE</scope>
    <source>
        <strain evidence="3">ATCC BAA-1853 / DSM 23119 / SP1PR4</strain>
    </source>
</reference>
<dbReference type="EMBL" id="CP002467">
    <property type="protein sequence ID" value="ADV84035.1"/>
    <property type="molecule type" value="Genomic_DNA"/>
</dbReference>
<name>E8V853_TERSS</name>
<evidence type="ECO:0000313" key="3">
    <source>
        <dbReference type="Proteomes" id="UP000006844"/>
    </source>
</evidence>
<feature type="region of interest" description="Disordered" evidence="1">
    <location>
        <begin position="1"/>
        <end position="64"/>
    </location>
</feature>
<proteinExistence type="predicted"/>
<evidence type="ECO:0000256" key="1">
    <source>
        <dbReference type="SAM" id="MobiDB-lite"/>
    </source>
</evidence>
<keyword evidence="3" id="KW-1185">Reference proteome</keyword>
<organism evidence="2 3">
    <name type="scientific">Terriglobus saanensis (strain ATCC BAA-1853 / DSM 23119 / SP1PR4)</name>
    <dbReference type="NCBI Taxonomy" id="401053"/>
    <lineage>
        <taxon>Bacteria</taxon>
        <taxon>Pseudomonadati</taxon>
        <taxon>Acidobacteriota</taxon>
        <taxon>Terriglobia</taxon>
        <taxon>Terriglobales</taxon>
        <taxon>Acidobacteriaceae</taxon>
        <taxon>Terriglobus</taxon>
    </lineage>
</organism>
<dbReference type="AlphaFoldDB" id="E8V853"/>